<sequence length="352" mass="37327">MFVVVARRDGTVTAFEDDSLESRWTTATSGRIHELAVCGDVAVVATGCEGTATVAAYALEDGRRRWQYDVSPPDGDDVGASRVVALEDGATDRLYAAVRRVGDGRRSGTVLAFDRDGRVRWRYGTDASPVALAATERGDRLAVGYDRCPGAHDNGLVVLETDAGELAWTWDPGTAGDRRVSDVAFDGDTVAVASCGDGCGYLLTDGGAERWRVPFGTEDGARAPTHAYAHDGRAVFAVEPIEHRDTDHRIVAVDGDGGALWTASGRGRIDGFATNGDVLVPRPVGADVDTHAVRRFVLETGSAEDVRLDGTVTAATVGEGTIAVIERRRSFSDGETTRAEDTLLVGAVMQQD</sequence>
<gene>
    <name evidence="2" type="ORF">Natoc_1098</name>
</gene>
<proteinExistence type="predicted"/>
<dbReference type="Gene3D" id="2.130.10.10">
    <property type="entry name" value="YVTN repeat-like/Quinoprotein amine dehydrogenase"/>
    <property type="match status" value="1"/>
</dbReference>
<dbReference type="InterPro" id="IPR015943">
    <property type="entry name" value="WD40/YVTN_repeat-like_dom_sf"/>
</dbReference>
<feature type="domain" description="Pyrrolo-quinoline quinone repeat" evidence="1">
    <location>
        <begin position="3"/>
        <end position="130"/>
    </location>
</feature>
<feature type="domain" description="Pyrrolo-quinoline quinone repeat" evidence="1">
    <location>
        <begin position="156"/>
        <end position="266"/>
    </location>
</feature>
<dbReference type="AlphaFoldDB" id="L0JVZ8"/>
<accession>L0JVZ8</accession>
<organism evidence="2 3">
    <name type="scientific">Natronococcus occultus SP4</name>
    <dbReference type="NCBI Taxonomy" id="694430"/>
    <lineage>
        <taxon>Archaea</taxon>
        <taxon>Methanobacteriati</taxon>
        <taxon>Methanobacteriota</taxon>
        <taxon>Stenosarchaea group</taxon>
        <taxon>Halobacteria</taxon>
        <taxon>Halobacteriales</taxon>
        <taxon>Natrialbaceae</taxon>
        <taxon>Natronococcus</taxon>
    </lineage>
</organism>
<dbReference type="SUPFAM" id="SSF50969">
    <property type="entry name" value="YVTN repeat-like/Quinoprotein amine dehydrogenase"/>
    <property type="match status" value="1"/>
</dbReference>
<protein>
    <recommendedName>
        <fullName evidence="1">Pyrrolo-quinoline quinone repeat domain-containing protein</fullName>
    </recommendedName>
</protein>
<evidence type="ECO:0000313" key="3">
    <source>
        <dbReference type="Proteomes" id="UP000010878"/>
    </source>
</evidence>
<name>L0JVZ8_9EURY</name>
<keyword evidence="3" id="KW-1185">Reference proteome</keyword>
<dbReference type="Proteomes" id="UP000010878">
    <property type="component" value="Chromosome"/>
</dbReference>
<dbReference type="STRING" id="694430.Natoc_1098"/>
<dbReference type="Pfam" id="PF13360">
    <property type="entry name" value="PQQ_2"/>
    <property type="match status" value="2"/>
</dbReference>
<evidence type="ECO:0000259" key="1">
    <source>
        <dbReference type="Pfam" id="PF13360"/>
    </source>
</evidence>
<dbReference type="eggNOG" id="arCOG02490">
    <property type="taxonomic scope" value="Archaea"/>
</dbReference>
<reference evidence="2 3" key="1">
    <citation type="submission" date="2012-11" db="EMBL/GenBank/DDBJ databases">
        <title>FINISHED of Natronococcus occultus SP4, DSM 3396.</title>
        <authorList>
            <consortium name="DOE Joint Genome Institute"/>
            <person name="Eisen J."/>
            <person name="Huntemann M."/>
            <person name="Wei C.-L."/>
            <person name="Han J."/>
            <person name="Detter J.C."/>
            <person name="Han C."/>
            <person name="Tapia R."/>
            <person name="Chen A."/>
            <person name="Kyrpides N."/>
            <person name="Mavromatis K."/>
            <person name="Markowitz V."/>
            <person name="Szeto E."/>
            <person name="Ivanova N."/>
            <person name="Mikhailova N."/>
            <person name="Ovchinnikova G."/>
            <person name="Pagani I."/>
            <person name="Pati A."/>
            <person name="Goodwin L."/>
            <person name="Nordberg H.P."/>
            <person name="Cantor M.N."/>
            <person name="Hua S.X."/>
            <person name="Woyke T."/>
            <person name="Eisen J."/>
            <person name="Klenk H.-P."/>
            <person name="Klenk H.-P."/>
        </authorList>
    </citation>
    <scope>NUCLEOTIDE SEQUENCE [LARGE SCALE GENOMIC DNA]</scope>
    <source>
        <strain evidence="2 3">SP4</strain>
    </source>
</reference>
<dbReference type="Gene3D" id="2.40.128.630">
    <property type="match status" value="1"/>
</dbReference>
<dbReference type="EMBL" id="CP003929">
    <property type="protein sequence ID" value="AGB36936.1"/>
    <property type="molecule type" value="Genomic_DNA"/>
</dbReference>
<dbReference type="HOGENOM" id="CLU_047517_0_0_2"/>
<dbReference type="InterPro" id="IPR002372">
    <property type="entry name" value="PQQ_rpt_dom"/>
</dbReference>
<evidence type="ECO:0000313" key="2">
    <source>
        <dbReference type="EMBL" id="AGB36936.1"/>
    </source>
</evidence>
<dbReference type="KEGG" id="nou:Natoc_1098"/>
<dbReference type="InterPro" id="IPR011044">
    <property type="entry name" value="Quino_amine_DH_bsu"/>
</dbReference>